<dbReference type="STRING" id="178035.A0A154P7F1"/>
<sequence>VAELQEQSFIGAGDICSETDLQKNTNTAQKPDVEIGDQAPVPKDKSLADDNSKTGSDESTVSNLKDEVKKAIVERDTYRKKLEITEKKLGALQASYDALLKGEGEEVLLRRMVDQLKAKLIQTSLQLEDRIRVVCNQEKQISALNSQVASLKEVETLTRSLLQIRNLEVKQLQKEVEDMEGQISEERGRYTTIINKLDNAVKLNADLKEEYETQLGLFRDLREKYEEKVTLLSEEKRALENSVQAVPK</sequence>
<feature type="coiled-coil region" evidence="1">
    <location>
        <begin position="162"/>
        <end position="242"/>
    </location>
</feature>
<feature type="compositionally biased region" description="Basic and acidic residues" evidence="2">
    <location>
        <begin position="42"/>
        <end position="56"/>
    </location>
</feature>
<evidence type="ECO:0000256" key="2">
    <source>
        <dbReference type="SAM" id="MobiDB-lite"/>
    </source>
</evidence>
<feature type="region of interest" description="Disordered" evidence="2">
    <location>
        <begin position="21"/>
        <end position="62"/>
    </location>
</feature>
<evidence type="ECO:0000313" key="3">
    <source>
        <dbReference type="EMBL" id="KZC07050.1"/>
    </source>
</evidence>
<dbReference type="Proteomes" id="UP000076502">
    <property type="component" value="Unassembled WGS sequence"/>
</dbReference>
<gene>
    <name evidence="3" type="ORF">WN55_08934</name>
</gene>
<proteinExistence type="predicted"/>
<accession>A0A154P7F1</accession>
<name>A0A154P7F1_DUFNO</name>
<feature type="non-terminal residue" evidence="3">
    <location>
        <position position="1"/>
    </location>
</feature>
<evidence type="ECO:0000256" key="1">
    <source>
        <dbReference type="SAM" id="Coils"/>
    </source>
</evidence>
<evidence type="ECO:0000313" key="4">
    <source>
        <dbReference type="Proteomes" id="UP000076502"/>
    </source>
</evidence>
<dbReference type="EMBL" id="KQ434820">
    <property type="protein sequence ID" value="KZC07050.1"/>
    <property type="molecule type" value="Genomic_DNA"/>
</dbReference>
<organism evidence="3 4">
    <name type="scientific">Dufourea novaeangliae</name>
    <name type="common">Sweat bee</name>
    <dbReference type="NCBI Taxonomy" id="178035"/>
    <lineage>
        <taxon>Eukaryota</taxon>
        <taxon>Metazoa</taxon>
        <taxon>Ecdysozoa</taxon>
        <taxon>Arthropoda</taxon>
        <taxon>Hexapoda</taxon>
        <taxon>Insecta</taxon>
        <taxon>Pterygota</taxon>
        <taxon>Neoptera</taxon>
        <taxon>Endopterygota</taxon>
        <taxon>Hymenoptera</taxon>
        <taxon>Apocrita</taxon>
        <taxon>Aculeata</taxon>
        <taxon>Apoidea</taxon>
        <taxon>Anthophila</taxon>
        <taxon>Halictidae</taxon>
        <taxon>Rophitinae</taxon>
        <taxon>Dufourea</taxon>
    </lineage>
</organism>
<protein>
    <submittedName>
        <fullName evidence="3">Uncharacterized protein</fullName>
    </submittedName>
</protein>
<reference evidence="3 4" key="1">
    <citation type="submission" date="2015-07" db="EMBL/GenBank/DDBJ databases">
        <title>The genome of Dufourea novaeangliae.</title>
        <authorList>
            <person name="Pan H."/>
            <person name="Kapheim K."/>
        </authorList>
    </citation>
    <scope>NUCLEOTIDE SEQUENCE [LARGE SCALE GENOMIC DNA]</scope>
    <source>
        <strain evidence="3">0120121106</strain>
        <tissue evidence="3">Whole body</tissue>
    </source>
</reference>
<keyword evidence="4" id="KW-1185">Reference proteome</keyword>
<dbReference type="OrthoDB" id="6620016at2759"/>
<keyword evidence="1" id="KW-0175">Coiled coil</keyword>
<dbReference type="AlphaFoldDB" id="A0A154P7F1"/>